<organism evidence="2 3">
    <name type="scientific">Morus notabilis</name>
    <dbReference type="NCBI Taxonomy" id="981085"/>
    <lineage>
        <taxon>Eukaryota</taxon>
        <taxon>Viridiplantae</taxon>
        <taxon>Streptophyta</taxon>
        <taxon>Embryophyta</taxon>
        <taxon>Tracheophyta</taxon>
        <taxon>Spermatophyta</taxon>
        <taxon>Magnoliopsida</taxon>
        <taxon>eudicotyledons</taxon>
        <taxon>Gunneridae</taxon>
        <taxon>Pentapetalae</taxon>
        <taxon>rosids</taxon>
        <taxon>fabids</taxon>
        <taxon>Rosales</taxon>
        <taxon>Moraceae</taxon>
        <taxon>Moreae</taxon>
        <taxon>Morus</taxon>
    </lineage>
</organism>
<accession>W9T2S7</accession>
<evidence type="ECO:0000313" key="1">
    <source>
        <dbReference type="EMBL" id="EXB86889.1"/>
    </source>
</evidence>
<dbReference type="EMBL" id="KE344921">
    <property type="protein sequence ID" value="EXB86889.1"/>
    <property type="molecule type" value="Genomic_DNA"/>
</dbReference>
<gene>
    <name evidence="2" type="ORF">L484_000290</name>
    <name evidence="1" type="ORF">L484_007312</name>
</gene>
<evidence type="ECO:0000313" key="2">
    <source>
        <dbReference type="EMBL" id="EXC54754.1"/>
    </source>
</evidence>
<reference evidence="3" key="1">
    <citation type="submission" date="2013-01" db="EMBL/GenBank/DDBJ databases">
        <title>Draft Genome Sequence of a Mulberry Tree, Morus notabilis C.K. Schneid.</title>
        <authorList>
            <person name="He N."/>
            <person name="Zhao S."/>
        </authorList>
    </citation>
    <scope>NUCLEOTIDE SEQUENCE</scope>
</reference>
<dbReference type="Proteomes" id="UP000030645">
    <property type="component" value="Unassembled WGS sequence"/>
</dbReference>
<sequence length="91" mass="9946">MTLLTEGLETTVQVTGPQLTINSTNFGAVSVIDDPFDGGAGDDLQASGKSSRNLCRGSLRFARGYAEARTYMFNTTSMYAIVEYNVYAFHY</sequence>
<dbReference type="EMBL" id="KE625885">
    <property type="protein sequence ID" value="EXC54754.1"/>
    <property type="molecule type" value="Genomic_DNA"/>
</dbReference>
<name>W9T2S7_9ROSA</name>
<keyword evidence="3" id="KW-1185">Reference proteome</keyword>
<evidence type="ECO:0008006" key="4">
    <source>
        <dbReference type="Google" id="ProtNLM"/>
    </source>
</evidence>
<evidence type="ECO:0000313" key="3">
    <source>
        <dbReference type="Proteomes" id="UP000030645"/>
    </source>
</evidence>
<dbReference type="AlphaFoldDB" id="W9T2S7"/>
<protein>
    <recommendedName>
        <fullName evidence="4">Dirigent protein</fullName>
    </recommendedName>
</protein>
<reference evidence="2" key="2">
    <citation type="submission" date="2013-06" db="EMBL/GenBank/DDBJ databases">
        <title>Draft Genome Sequence of a Mulberry Tree, Morus notabilis C.K. Schn.</title>
        <authorList>
            <person name="He N."/>
            <person name="Zhao S."/>
        </authorList>
    </citation>
    <scope>NUCLEOTIDE SEQUENCE</scope>
</reference>
<proteinExistence type="predicted"/>